<accession>A0AA86FV40</accession>
<evidence type="ECO:0000256" key="4">
    <source>
        <dbReference type="ARBA" id="ARBA00022980"/>
    </source>
</evidence>
<dbReference type="EMBL" id="CP042274">
    <property type="protein sequence ID" value="QDY94128.1"/>
    <property type="molecule type" value="Genomic_DNA"/>
</dbReference>
<gene>
    <name evidence="7 13" type="primary">rplV</name>
    <name evidence="12" type="ORF">A6U91_01925</name>
    <name evidence="13" type="ORF">CG010_008295</name>
    <name evidence="14" type="ORF">G6M86_04965</name>
    <name evidence="11" type="ORF">J2W61_000654</name>
</gene>
<comment type="function">
    <text evidence="7 10">This protein binds specifically to 23S rRNA; its binding is stimulated by other ribosomal proteins, e.g., L4, L17, and L20. It is important during the early stages of 50S assembly. It makes multiple contacts with different domains of the 23S rRNA in the assembled 50S subunit and ribosome.</text>
</comment>
<dbReference type="GO" id="GO:0006412">
    <property type="term" value="P:translation"/>
    <property type="evidence" value="ECO:0007669"/>
    <property type="project" value="UniProtKB-UniRule"/>
</dbReference>
<dbReference type="PANTHER" id="PTHR13501">
    <property type="entry name" value="CHLOROPLAST 50S RIBOSOMAL PROTEIN L22-RELATED"/>
    <property type="match status" value="1"/>
</dbReference>
<comment type="function">
    <text evidence="7">The globular domain of the protein is located near the polypeptide exit tunnel on the outside of the subunit, while an extended beta-hairpin is found that lines the wall of the exit tunnel in the center of the 70S ribosome.</text>
</comment>
<dbReference type="Proteomes" id="UP001265315">
    <property type="component" value="Unassembled WGS sequence"/>
</dbReference>
<dbReference type="InterPro" id="IPR018260">
    <property type="entry name" value="Ribosomal_uL22_CS"/>
</dbReference>
<reference evidence="14" key="4">
    <citation type="submission" date="2020-02" db="EMBL/GenBank/DDBJ databases">
        <title>Unexpected conservation and global transmission of agrobacterial virulence plasmids.</title>
        <authorList>
            <person name="Weisberg A.J."/>
            <person name="Davis E.W. II"/>
            <person name="Tabima J.R."/>
            <person name="Belcher M.S."/>
            <person name="Miller M."/>
            <person name="Kuo C.-H."/>
            <person name="Loper J.E."/>
            <person name="Grunwald N.J."/>
            <person name="Putnam M.L."/>
            <person name="Chang J.H."/>
        </authorList>
    </citation>
    <scope>NUCLEOTIDE SEQUENCE</scope>
    <source>
        <strain evidence="14">Q15/94</strain>
    </source>
</reference>
<protein>
    <recommendedName>
        <fullName evidence="6 7">Large ribosomal subunit protein uL22</fullName>
    </recommendedName>
</protein>
<evidence type="ECO:0000256" key="2">
    <source>
        <dbReference type="ARBA" id="ARBA00022730"/>
    </source>
</evidence>
<evidence type="ECO:0000256" key="5">
    <source>
        <dbReference type="ARBA" id="ARBA00023274"/>
    </source>
</evidence>
<dbReference type="GO" id="GO:0022625">
    <property type="term" value="C:cytosolic large ribosomal subunit"/>
    <property type="evidence" value="ECO:0007669"/>
    <property type="project" value="TreeGrafter"/>
</dbReference>
<dbReference type="GO" id="GO:0003735">
    <property type="term" value="F:structural constituent of ribosome"/>
    <property type="evidence" value="ECO:0007669"/>
    <property type="project" value="InterPro"/>
</dbReference>
<dbReference type="GeneID" id="92922494"/>
<proteinExistence type="inferred from homology"/>
<dbReference type="KEGG" id="atf:Ach5_18500"/>
<accession>A0A024IXE9</accession>
<dbReference type="Gene3D" id="3.90.470.10">
    <property type="entry name" value="Ribosomal protein L22/L17"/>
    <property type="match status" value="1"/>
</dbReference>
<dbReference type="SUPFAM" id="SSF54843">
    <property type="entry name" value="Ribosomal protein L22"/>
    <property type="match status" value="1"/>
</dbReference>
<keyword evidence="3 7" id="KW-0694">RNA-binding</keyword>
<dbReference type="HAMAP" id="MF_01331_B">
    <property type="entry name" value="Ribosomal_uL22_B"/>
    <property type="match status" value="1"/>
</dbReference>
<evidence type="ECO:0000313" key="15">
    <source>
        <dbReference type="Proteomes" id="UP000093451"/>
    </source>
</evidence>
<organism evidence="12 15">
    <name type="scientific">Agrobacterium tumefaciens</name>
    <dbReference type="NCBI Taxonomy" id="358"/>
    <lineage>
        <taxon>Bacteria</taxon>
        <taxon>Pseudomonadati</taxon>
        <taxon>Pseudomonadota</taxon>
        <taxon>Alphaproteobacteria</taxon>
        <taxon>Hyphomicrobiales</taxon>
        <taxon>Rhizobiaceae</taxon>
        <taxon>Rhizobium/Agrobacterium group</taxon>
        <taxon>Agrobacterium</taxon>
        <taxon>Agrobacterium tumefaciens complex</taxon>
    </lineage>
</organism>
<name>A0A024IXE9_AGRTU</name>
<evidence type="ECO:0000256" key="1">
    <source>
        <dbReference type="ARBA" id="ARBA00009451"/>
    </source>
</evidence>
<evidence type="ECO:0000313" key="14">
    <source>
        <dbReference type="EMBL" id="QTG12632.1"/>
    </source>
</evidence>
<dbReference type="CDD" id="cd00336">
    <property type="entry name" value="Ribosomal_L22"/>
    <property type="match status" value="1"/>
</dbReference>
<dbReference type="AlphaFoldDB" id="A0A024IXE9"/>
<sequence length="129" mass="14316">MAKAKTERRLKDNEAQAIARTLRVSPQKLNLVAALIRGKKVDRALAELEFSRKRIAGTVKKTLESAIANAENNHDLDVDALVVAEAYVGKSITMKRFHARGRGRASRIEKPFSHLTIVVREVEEKGEAA</sequence>
<evidence type="ECO:0000256" key="6">
    <source>
        <dbReference type="ARBA" id="ARBA00035207"/>
    </source>
</evidence>
<dbReference type="GO" id="GO:0019843">
    <property type="term" value="F:rRNA binding"/>
    <property type="evidence" value="ECO:0007669"/>
    <property type="project" value="UniProtKB-UniRule"/>
</dbReference>
<dbReference type="Proteomes" id="UP000663946">
    <property type="component" value="Chromosome 1"/>
</dbReference>
<dbReference type="Proteomes" id="UP000222296">
    <property type="component" value="Chromosome Circular"/>
</dbReference>
<evidence type="ECO:0000313" key="11">
    <source>
        <dbReference type="EMBL" id="MDR6700826.1"/>
    </source>
</evidence>
<dbReference type="eggNOG" id="COG0091">
    <property type="taxonomic scope" value="Bacteria"/>
</dbReference>
<dbReference type="InterPro" id="IPR005727">
    <property type="entry name" value="Ribosomal_uL22_bac/chlpt-type"/>
</dbReference>
<reference evidence="13 16" key="2">
    <citation type="journal article" date="2017" name="Genome Announc.">
        <title>Draft Genome Sequence of Agrobacterium tumefaciens Biovar 1 Strain 186, Isolated from Walnut.</title>
        <authorList>
            <person name="Poret-Peterson A.T."/>
            <person name="Bhatnagar S."/>
            <person name="McClean A.E."/>
            <person name="Kluepfel D.A."/>
        </authorList>
    </citation>
    <scope>NUCLEOTIDE SEQUENCE [LARGE SCALE GENOMIC DNA]</scope>
    <source>
        <strain evidence="13 16">186</strain>
    </source>
</reference>
<keyword evidence="2 7" id="KW-0699">rRNA-binding</keyword>
<evidence type="ECO:0000256" key="3">
    <source>
        <dbReference type="ARBA" id="ARBA00022884"/>
    </source>
</evidence>
<dbReference type="InterPro" id="IPR001063">
    <property type="entry name" value="Ribosomal_uL22"/>
</dbReference>
<evidence type="ECO:0000313" key="13">
    <source>
        <dbReference type="EMBL" id="QDY94128.1"/>
    </source>
</evidence>
<dbReference type="Pfam" id="PF00237">
    <property type="entry name" value="Ribosomal_L22"/>
    <property type="match status" value="1"/>
</dbReference>
<dbReference type="NCBIfam" id="TIGR01044">
    <property type="entry name" value="rplV_bact"/>
    <property type="match status" value="1"/>
</dbReference>
<dbReference type="InterPro" id="IPR036394">
    <property type="entry name" value="Ribosomal_uL22_sf"/>
</dbReference>
<keyword evidence="4 7" id="KW-0689">Ribosomal protein</keyword>
<dbReference type="OrthoDB" id="9805969at2"/>
<evidence type="ECO:0000256" key="8">
    <source>
        <dbReference type="RuleBase" id="RU004005"/>
    </source>
</evidence>
<evidence type="ECO:0000256" key="10">
    <source>
        <dbReference type="RuleBase" id="RU004008"/>
    </source>
</evidence>
<evidence type="ECO:0000256" key="7">
    <source>
        <dbReference type="HAMAP-Rule" id="MF_01331"/>
    </source>
</evidence>
<dbReference type="EMBL" id="LXKT01000001">
    <property type="protein sequence ID" value="OCJ42629.1"/>
    <property type="molecule type" value="Genomic_DNA"/>
</dbReference>
<reference evidence="13" key="3">
    <citation type="submission" date="2019-07" db="EMBL/GenBank/DDBJ databases">
        <authorList>
            <person name="Poret-Peterson A.T."/>
            <person name="Bhatnagar S."/>
            <person name="Chen L."/>
            <person name="McClean A.E."/>
            <person name="Kluepfel D.A."/>
        </authorList>
    </citation>
    <scope>NUCLEOTIDE SEQUENCE</scope>
    <source>
        <strain evidence="13">186</strain>
    </source>
</reference>
<comment type="similarity">
    <text evidence="1 7 8">Belongs to the universal ribosomal protein uL22 family.</text>
</comment>
<reference evidence="11" key="5">
    <citation type="submission" date="2023-07" db="EMBL/GenBank/DDBJ databases">
        <title>Sorghum-associated microbial communities from plants grown in Nebraska, USA.</title>
        <authorList>
            <person name="Schachtman D."/>
        </authorList>
    </citation>
    <scope>NUCLEOTIDE SEQUENCE</scope>
    <source>
        <strain evidence="11">1457</strain>
    </source>
</reference>
<evidence type="ECO:0000256" key="9">
    <source>
        <dbReference type="RuleBase" id="RU004006"/>
    </source>
</evidence>
<dbReference type="InterPro" id="IPR047867">
    <property type="entry name" value="Ribosomal_uL22_bac/org-type"/>
</dbReference>
<dbReference type="RefSeq" id="WP_003495184.1">
    <property type="nucleotide sequence ID" value="NC_015183.1"/>
</dbReference>
<evidence type="ECO:0000313" key="16">
    <source>
        <dbReference type="Proteomes" id="UP000222296"/>
    </source>
</evidence>
<reference evidence="12 15" key="1">
    <citation type="journal article" date="2016" name="PeerJ">
        <title>Gall-ID: tools for genotyping gall-causing phytopathogenic bacteria.</title>
        <authorList>
            <person name="Davis E.W.II."/>
            <person name="Weisberg A.J."/>
            <person name="Tabima J.F."/>
            <person name="Grunwald N.J."/>
            <person name="Chang J.H."/>
        </authorList>
    </citation>
    <scope>NUCLEOTIDE SEQUENCE [LARGE SCALE GENOMIC DNA]</scope>
    <source>
        <strain evidence="12 15">N2/73</strain>
    </source>
</reference>
<comment type="subunit">
    <text evidence="7 9">Part of the 50S ribosomal subunit.</text>
</comment>
<dbReference type="PANTHER" id="PTHR13501:SF8">
    <property type="entry name" value="LARGE RIBOSOMAL SUBUNIT PROTEIN UL22M"/>
    <property type="match status" value="1"/>
</dbReference>
<dbReference type="Proteomes" id="UP000093451">
    <property type="component" value="Unassembled WGS sequence"/>
</dbReference>
<dbReference type="PROSITE" id="PS00464">
    <property type="entry name" value="RIBOSOMAL_L22"/>
    <property type="match status" value="1"/>
</dbReference>
<keyword evidence="5 7" id="KW-0687">Ribonucleoprotein</keyword>
<dbReference type="GeneID" id="97364688"/>
<dbReference type="EMBL" id="JAVDSW010000001">
    <property type="protein sequence ID" value="MDR6700826.1"/>
    <property type="molecule type" value="Genomic_DNA"/>
</dbReference>
<dbReference type="EMBL" id="CP049216">
    <property type="protein sequence ID" value="QTG12632.1"/>
    <property type="molecule type" value="Genomic_DNA"/>
</dbReference>
<evidence type="ECO:0000313" key="12">
    <source>
        <dbReference type="EMBL" id="OCJ42629.1"/>
    </source>
</evidence>